<accession>A0ABP6ZXG4</accession>
<dbReference type="SUPFAM" id="SSF46894">
    <property type="entry name" value="C-terminal effector domain of the bipartite response regulators"/>
    <property type="match status" value="1"/>
</dbReference>
<dbReference type="Proteomes" id="UP001501490">
    <property type="component" value="Unassembled WGS sequence"/>
</dbReference>
<keyword evidence="2" id="KW-0067">ATP-binding</keyword>
<dbReference type="EMBL" id="BAABAB010000015">
    <property type="protein sequence ID" value="GAA3619454.1"/>
    <property type="molecule type" value="Genomic_DNA"/>
</dbReference>
<evidence type="ECO:0000256" key="2">
    <source>
        <dbReference type="ARBA" id="ARBA00022840"/>
    </source>
</evidence>
<dbReference type="CDD" id="cd06170">
    <property type="entry name" value="LuxR_C_like"/>
    <property type="match status" value="1"/>
</dbReference>
<evidence type="ECO:0000256" key="1">
    <source>
        <dbReference type="ARBA" id="ARBA00022741"/>
    </source>
</evidence>
<dbReference type="InterPro" id="IPR000792">
    <property type="entry name" value="Tscrpt_reg_LuxR_C"/>
</dbReference>
<dbReference type="RefSeq" id="WP_344804373.1">
    <property type="nucleotide sequence ID" value="NZ_BAABAB010000015.1"/>
</dbReference>
<dbReference type="SMART" id="SM00421">
    <property type="entry name" value="HTH_LUXR"/>
    <property type="match status" value="1"/>
</dbReference>
<dbReference type="InterPro" id="IPR011990">
    <property type="entry name" value="TPR-like_helical_dom_sf"/>
</dbReference>
<proteinExistence type="predicted"/>
<reference evidence="5" key="1">
    <citation type="journal article" date="2019" name="Int. J. Syst. Evol. Microbiol.">
        <title>The Global Catalogue of Microorganisms (GCM) 10K type strain sequencing project: providing services to taxonomists for standard genome sequencing and annotation.</title>
        <authorList>
            <consortium name="The Broad Institute Genomics Platform"/>
            <consortium name="The Broad Institute Genome Sequencing Center for Infectious Disease"/>
            <person name="Wu L."/>
            <person name="Ma J."/>
        </authorList>
    </citation>
    <scope>NUCLEOTIDE SEQUENCE [LARGE SCALE GENOMIC DNA]</scope>
    <source>
        <strain evidence="5">JCM 16929</strain>
    </source>
</reference>
<protein>
    <submittedName>
        <fullName evidence="4">AAA family ATPase</fullName>
    </submittedName>
</protein>
<dbReference type="Pfam" id="PF13191">
    <property type="entry name" value="AAA_16"/>
    <property type="match status" value="1"/>
</dbReference>
<dbReference type="SUPFAM" id="SSF48452">
    <property type="entry name" value="TPR-like"/>
    <property type="match status" value="1"/>
</dbReference>
<dbReference type="InterPro" id="IPR041664">
    <property type="entry name" value="AAA_16"/>
</dbReference>
<dbReference type="PRINTS" id="PR00038">
    <property type="entry name" value="HTHLUXR"/>
</dbReference>
<evidence type="ECO:0000259" key="3">
    <source>
        <dbReference type="PROSITE" id="PS50043"/>
    </source>
</evidence>
<dbReference type="Pfam" id="PF00196">
    <property type="entry name" value="GerE"/>
    <property type="match status" value="1"/>
</dbReference>
<dbReference type="PROSITE" id="PS50043">
    <property type="entry name" value="HTH_LUXR_2"/>
    <property type="match status" value="1"/>
</dbReference>
<name>A0ABP6ZXG4_9ACTN</name>
<dbReference type="PANTHER" id="PTHR16305:SF35">
    <property type="entry name" value="TRANSCRIPTIONAL ACTIVATOR DOMAIN"/>
    <property type="match status" value="1"/>
</dbReference>
<gene>
    <name evidence="4" type="ORF">GCM10022236_22100</name>
</gene>
<feature type="domain" description="HTH luxR-type" evidence="3">
    <location>
        <begin position="808"/>
        <end position="873"/>
    </location>
</feature>
<sequence>MSSSLLERSAPRAALAAALADLRDGGSGVVLIAGEAGIGKSTLLSAVLADLAESAGRPESGECDVRVLRGACDDLVAANPLGPILEATRRLPAPASAAPSGSIDPLLPALVDEFERTPTVLAIEDLHWADDATLDVLAYLARRIDRMRLLIVVTYRDDEVAADHPVQRFLAAVPTAGTTRLTLEPLSEAAVERLSAGSGWDGEQLYAITGGNPFYLTETLAAPADAPVPRRVSDAVLARLRRLSPPARRGVERMSVWPGVLDLDLAGDLLGADLDALAEAEQAGVIRVGPDGLTFRHELARRATEASLSQLQHRRWQRAVTEVLRSRPEPDLPRLVHHAIRSGDSDSVAEFAPRAGAASSAAGAHRQALVFYAAALEHRDRLAPDVRVEVLDGYAWELYNAYRFADAVEYATRAVAAAARLGDRQTQAGAMGRLSRHLFMQGEPDQARDRAIGAVELADDPDSLAAAQVSLGALMALDVDCETATEALDEGRRLAESAGRTDLVALTLNYDSLARPDYSADDRLDVLRHSIVLATRSGAHEFVARGYTNLGELLYRYGRYDDLDLLLGKALRFTRERGFWSHSYNLEVHQALLTMRRGDWAAAESALRDLTERHPDPGMLALYGVPPLARLLARRGDPAAEPLLRESWERARRQRMLIGFGLAGAALLEWAWLNDDRDTAAEVVRTWSEIAGRPTATPLWAEIRRYAARAGISTPADEGAFTDPVGDDSADPWQHGLAGDWSAAAAGWAAIGDRYERALELADSGETEPTLAALGELDGLGATAASVVVRRRLRGLGVSAPRGPRSSTRENPGGLTGRQLDIARLLADGLTNVEIADRLVLSVRTVDHHVSTILAKLGVDSRRAAAAVVRSWP</sequence>
<dbReference type="PANTHER" id="PTHR16305">
    <property type="entry name" value="TESTICULAR SOLUBLE ADENYLYL CYCLASE"/>
    <property type="match status" value="1"/>
</dbReference>
<dbReference type="SUPFAM" id="SSF52540">
    <property type="entry name" value="P-loop containing nucleoside triphosphate hydrolases"/>
    <property type="match status" value="1"/>
</dbReference>
<keyword evidence="1" id="KW-0547">Nucleotide-binding</keyword>
<dbReference type="Gene3D" id="1.25.40.10">
    <property type="entry name" value="Tetratricopeptide repeat domain"/>
    <property type="match status" value="1"/>
</dbReference>
<evidence type="ECO:0000313" key="5">
    <source>
        <dbReference type="Proteomes" id="UP001501490"/>
    </source>
</evidence>
<evidence type="ECO:0000313" key="4">
    <source>
        <dbReference type="EMBL" id="GAA3619454.1"/>
    </source>
</evidence>
<dbReference type="InterPro" id="IPR016032">
    <property type="entry name" value="Sig_transdc_resp-reg_C-effctor"/>
</dbReference>
<dbReference type="Gene3D" id="1.10.10.10">
    <property type="entry name" value="Winged helix-like DNA-binding domain superfamily/Winged helix DNA-binding domain"/>
    <property type="match status" value="1"/>
</dbReference>
<dbReference type="InterPro" id="IPR027417">
    <property type="entry name" value="P-loop_NTPase"/>
</dbReference>
<keyword evidence="5" id="KW-1185">Reference proteome</keyword>
<comment type="caution">
    <text evidence="4">The sequence shown here is derived from an EMBL/GenBank/DDBJ whole genome shotgun (WGS) entry which is preliminary data.</text>
</comment>
<dbReference type="InterPro" id="IPR036388">
    <property type="entry name" value="WH-like_DNA-bd_sf"/>
</dbReference>
<organism evidence="4 5">
    <name type="scientific">Microlunatus ginsengisoli</name>
    <dbReference type="NCBI Taxonomy" id="363863"/>
    <lineage>
        <taxon>Bacteria</taxon>
        <taxon>Bacillati</taxon>
        <taxon>Actinomycetota</taxon>
        <taxon>Actinomycetes</taxon>
        <taxon>Propionibacteriales</taxon>
        <taxon>Propionibacteriaceae</taxon>
        <taxon>Microlunatus</taxon>
    </lineage>
</organism>